<protein>
    <recommendedName>
        <fullName evidence="9">Plasmolipin</fullName>
    </recommendedName>
    <alternativeName>
        <fullName evidence="10">Plasma membrane proteolipid</fullName>
    </alternativeName>
</protein>
<name>A0A8C3E1Y4_CORMO</name>
<feature type="transmembrane region" description="Helical" evidence="12">
    <location>
        <begin position="159"/>
        <end position="181"/>
    </location>
</feature>
<evidence type="ECO:0000256" key="11">
    <source>
        <dbReference type="SAM" id="MobiDB-lite"/>
    </source>
</evidence>
<dbReference type="Ensembl" id="ENSCMUT00000015273.2">
    <property type="protein sequence ID" value="ENSCMUP00000014216.2"/>
    <property type="gene ID" value="ENSCMUG00000008884.2"/>
</dbReference>
<comment type="similarity">
    <text evidence="7">Belongs to the MAL family.</text>
</comment>
<evidence type="ECO:0000256" key="10">
    <source>
        <dbReference type="ARBA" id="ARBA00050050"/>
    </source>
</evidence>
<accession>A0A8C3E1Y4</accession>
<keyword evidence="4 12" id="KW-0812">Transmembrane</keyword>
<reference evidence="15" key="1">
    <citation type="submission" date="2019-10" db="EMBL/GenBank/DDBJ databases">
        <title>Corvus moneduloides (New Caledonian crow) genome, bCorMon1, primary haplotype.</title>
        <authorList>
            <person name="Rutz C."/>
            <person name="Fungtammasan C."/>
            <person name="Mountcastle J."/>
            <person name="Formenti G."/>
            <person name="Chow W."/>
            <person name="Howe K."/>
            <person name="Steele M.P."/>
            <person name="Fernandes J."/>
            <person name="Gilbert M.T.P."/>
            <person name="Fedrigo O."/>
            <person name="Jarvis E.D."/>
            <person name="Gemmell N."/>
        </authorList>
    </citation>
    <scope>NUCLEOTIDE SEQUENCE [LARGE SCALE GENOMIC DNA]</scope>
</reference>
<dbReference type="Pfam" id="PF01284">
    <property type="entry name" value="MARVEL"/>
    <property type="match status" value="1"/>
</dbReference>
<evidence type="ECO:0000256" key="12">
    <source>
        <dbReference type="SAM" id="Phobius"/>
    </source>
</evidence>
<dbReference type="GO" id="GO:0042552">
    <property type="term" value="P:myelination"/>
    <property type="evidence" value="ECO:0007669"/>
    <property type="project" value="TreeGrafter"/>
</dbReference>
<evidence type="ECO:0000256" key="6">
    <source>
        <dbReference type="ARBA" id="ARBA00023136"/>
    </source>
</evidence>
<keyword evidence="3" id="KW-1003">Cell membrane</keyword>
<dbReference type="PANTHER" id="PTHR22776:SF9">
    <property type="entry name" value="PLASMOLIPIN"/>
    <property type="match status" value="1"/>
</dbReference>
<dbReference type="GO" id="GO:0043209">
    <property type="term" value="C:myelin sheath"/>
    <property type="evidence" value="ECO:0007669"/>
    <property type="project" value="UniProtKB-SubCell"/>
</dbReference>
<feature type="transmembrane region" description="Helical" evidence="12">
    <location>
        <begin position="124"/>
        <end position="147"/>
    </location>
</feature>
<dbReference type="InterPro" id="IPR050578">
    <property type="entry name" value="MARVEL-CKLF_proteins"/>
</dbReference>
<sequence>MSPVGTEQDTAAQKARGGPGCSRQSIARMRGAGAGTAGAALCRQYPGTGHTGTHRECSAAPGAGSAARPGVAGRGQPRGSARPPRTHPRPARGGAVPGPVRGMAGLPGARSASPGSPPALDGSFLLSPLGGLMGAQAVLGLLVWSLIAATTYHLHAAYGWVMFVSLFFWILTLLFFVTYLLQLHQKFYMIPWPLVLMIYNAVATVLYITAFVTCAAAVQPTSWRQWDYNRRAAASFFACVTMITYGVSTFLSFRAWKGLGSNAATSQVTDHA</sequence>
<feature type="compositionally biased region" description="Low complexity" evidence="11">
    <location>
        <begin position="91"/>
        <end position="115"/>
    </location>
</feature>
<dbReference type="InterPro" id="IPR013295">
    <property type="entry name" value="MAL"/>
</dbReference>
<reference evidence="14" key="3">
    <citation type="submission" date="2025-09" db="UniProtKB">
        <authorList>
            <consortium name="Ensembl"/>
        </authorList>
    </citation>
    <scope>IDENTIFICATION</scope>
</reference>
<evidence type="ECO:0000313" key="14">
    <source>
        <dbReference type="Ensembl" id="ENSCMUP00000014216.2"/>
    </source>
</evidence>
<dbReference type="PANTHER" id="PTHR22776">
    <property type="entry name" value="MARVEL-CONTAINING POTENTIAL LIPID RAFT-ASSOCIATED PROTEIN"/>
    <property type="match status" value="1"/>
</dbReference>
<dbReference type="InterPro" id="IPR008253">
    <property type="entry name" value="Marvel"/>
</dbReference>
<feature type="transmembrane region" description="Helical" evidence="12">
    <location>
        <begin position="233"/>
        <end position="253"/>
    </location>
</feature>
<feature type="region of interest" description="Disordered" evidence="11">
    <location>
        <begin position="1"/>
        <end position="115"/>
    </location>
</feature>
<dbReference type="Proteomes" id="UP000694553">
    <property type="component" value="Unassembled WGS sequence"/>
</dbReference>
<dbReference type="PROSITE" id="PS51225">
    <property type="entry name" value="MARVEL"/>
    <property type="match status" value="1"/>
</dbReference>
<feature type="domain" description="MARVEL" evidence="13">
    <location>
        <begin position="124"/>
        <end position="257"/>
    </location>
</feature>
<feature type="transmembrane region" description="Helical" evidence="12">
    <location>
        <begin position="193"/>
        <end position="218"/>
    </location>
</feature>
<evidence type="ECO:0000256" key="5">
    <source>
        <dbReference type="ARBA" id="ARBA00022989"/>
    </source>
</evidence>
<comment type="subcellular location">
    <subcellularLocation>
        <location evidence="1">Apical cell membrane</location>
        <topology evidence="1">Multi-pass membrane protein</topology>
    </subcellularLocation>
    <subcellularLocation>
        <location evidence="8">Myelin membrane</location>
        <topology evidence="8">Multi-pass membrane protein</topology>
    </subcellularLocation>
</comment>
<accession>A0A8U7M636</accession>
<keyword evidence="15" id="KW-1185">Reference proteome</keyword>
<evidence type="ECO:0000256" key="3">
    <source>
        <dbReference type="ARBA" id="ARBA00022475"/>
    </source>
</evidence>
<reference evidence="14" key="2">
    <citation type="submission" date="2025-08" db="UniProtKB">
        <authorList>
            <consortium name="Ensembl"/>
        </authorList>
    </citation>
    <scope>IDENTIFICATION</scope>
</reference>
<keyword evidence="6 12" id="KW-0472">Membrane</keyword>
<dbReference type="OMA" id="THRECSA"/>
<dbReference type="GO" id="GO:0019911">
    <property type="term" value="F:structural constituent of myelin sheath"/>
    <property type="evidence" value="ECO:0007669"/>
    <property type="project" value="TreeGrafter"/>
</dbReference>
<evidence type="ECO:0000256" key="7">
    <source>
        <dbReference type="ARBA" id="ARBA00034721"/>
    </source>
</evidence>
<feature type="compositionally biased region" description="Polar residues" evidence="11">
    <location>
        <begin position="1"/>
        <end position="11"/>
    </location>
</feature>
<evidence type="ECO:0000256" key="4">
    <source>
        <dbReference type="ARBA" id="ARBA00022692"/>
    </source>
</evidence>
<dbReference type="AlphaFoldDB" id="A0A8C3E1Y4"/>
<comment type="subunit">
    <text evidence="2">Forms oligomers.</text>
</comment>
<evidence type="ECO:0000256" key="8">
    <source>
        <dbReference type="ARBA" id="ARBA00049979"/>
    </source>
</evidence>
<evidence type="ECO:0000256" key="9">
    <source>
        <dbReference type="ARBA" id="ARBA00050024"/>
    </source>
</evidence>
<dbReference type="GO" id="GO:0016324">
    <property type="term" value="C:apical plasma membrane"/>
    <property type="evidence" value="ECO:0007669"/>
    <property type="project" value="UniProtKB-SubCell"/>
</dbReference>
<feature type="compositionally biased region" description="Low complexity" evidence="11">
    <location>
        <begin position="58"/>
        <end position="75"/>
    </location>
</feature>
<evidence type="ECO:0000313" key="15">
    <source>
        <dbReference type="Proteomes" id="UP000694553"/>
    </source>
</evidence>
<keyword evidence="5 12" id="KW-1133">Transmembrane helix</keyword>
<gene>
    <name evidence="14" type="primary">PLLP</name>
</gene>
<organism evidence="14 15">
    <name type="scientific">Corvus moneduloides</name>
    <name type="common">New Caledonian crow</name>
    <dbReference type="NCBI Taxonomy" id="1196302"/>
    <lineage>
        <taxon>Eukaryota</taxon>
        <taxon>Metazoa</taxon>
        <taxon>Chordata</taxon>
        <taxon>Craniata</taxon>
        <taxon>Vertebrata</taxon>
        <taxon>Euteleostomi</taxon>
        <taxon>Archelosauria</taxon>
        <taxon>Archosauria</taxon>
        <taxon>Dinosauria</taxon>
        <taxon>Saurischia</taxon>
        <taxon>Theropoda</taxon>
        <taxon>Coelurosauria</taxon>
        <taxon>Aves</taxon>
        <taxon>Neognathae</taxon>
        <taxon>Neoaves</taxon>
        <taxon>Telluraves</taxon>
        <taxon>Australaves</taxon>
        <taxon>Passeriformes</taxon>
        <taxon>Corvoidea</taxon>
        <taxon>Corvidae</taxon>
        <taxon>Corvus</taxon>
    </lineage>
</organism>
<proteinExistence type="inferred from homology"/>
<dbReference type="PRINTS" id="PR01884">
    <property type="entry name" value="MALPROTEIN"/>
</dbReference>
<evidence type="ECO:0000259" key="13">
    <source>
        <dbReference type="PROSITE" id="PS51225"/>
    </source>
</evidence>
<evidence type="ECO:0000256" key="1">
    <source>
        <dbReference type="ARBA" id="ARBA00004424"/>
    </source>
</evidence>
<evidence type="ECO:0000256" key="2">
    <source>
        <dbReference type="ARBA" id="ARBA00011815"/>
    </source>
</evidence>